<keyword evidence="6" id="KW-1015">Disulfide bond</keyword>
<gene>
    <name evidence="8" type="ORF">Zmor_021079</name>
</gene>
<keyword evidence="3 7" id="KW-0812">Transmembrane</keyword>
<dbReference type="PANTHER" id="PTHR19282">
    <property type="entry name" value="TETRASPANIN"/>
    <property type="match status" value="1"/>
</dbReference>
<keyword evidence="9" id="KW-1185">Reference proteome</keyword>
<feature type="transmembrane region" description="Helical" evidence="7">
    <location>
        <begin position="47"/>
        <end position="71"/>
    </location>
</feature>
<evidence type="ECO:0000256" key="6">
    <source>
        <dbReference type="PIRSR" id="PIRSR002419-1"/>
    </source>
</evidence>
<dbReference type="PANTHER" id="PTHR19282:SF515">
    <property type="entry name" value="TETRASPANIN"/>
    <property type="match status" value="1"/>
</dbReference>
<dbReference type="Gene3D" id="1.10.1450.10">
    <property type="entry name" value="Tetraspanin"/>
    <property type="match status" value="1"/>
</dbReference>
<dbReference type="EMBL" id="JALNTZ010000006">
    <property type="protein sequence ID" value="KAJ3649329.1"/>
    <property type="molecule type" value="Genomic_DNA"/>
</dbReference>
<dbReference type="AlphaFoldDB" id="A0AA38MAR5"/>
<evidence type="ECO:0000313" key="8">
    <source>
        <dbReference type="EMBL" id="KAJ3649329.1"/>
    </source>
</evidence>
<comment type="subcellular location">
    <subcellularLocation>
        <location evidence="1 7">Membrane</location>
        <topology evidence="1 7">Multi-pass membrane protein</topology>
    </subcellularLocation>
</comment>
<keyword evidence="4 7" id="KW-1133">Transmembrane helix</keyword>
<comment type="similarity">
    <text evidence="2 7">Belongs to the tetraspanin (TM4SF) family.</text>
</comment>
<name>A0AA38MAR5_9CUCU</name>
<dbReference type="PRINTS" id="PR00259">
    <property type="entry name" value="TMFOUR"/>
</dbReference>
<sequence>MSCISEFAKYLLLVFNFIISVCAITLIVFGIIYYMQENHGVNVFSDIGSVFSLGILAMCVGVIILFIAAFGCCGALHQNTCLLTIYASILIILFALQLAVGVLALVKIIDENDFFVFVRDILRELFDSEDTEDIKSFRSIQSQFECCGVNNYTDYDTPPYPSSCCGRTNCYLPYKIGCAEAFTNALSTYIQVIAYVAIGFAVIELIGAILSFLIRKENIRNKLRVSKRNISEDTLKIEETSI</sequence>
<accession>A0AA38MAR5</accession>
<dbReference type="InterPro" id="IPR008952">
    <property type="entry name" value="Tetraspanin_EC2_sf"/>
</dbReference>
<feature type="transmembrane region" description="Helical" evidence="7">
    <location>
        <begin position="12"/>
        <end position="35"/>
    </location>
</feature>
<evidence type="ECO:0000256" key="1">
    <source>
        <dbReference type="ARBA" id="ARBA00004141"/>
    </source>
</evidence>
<dbReference type="CDD" id="cd03127">
    <property type="entry name" value="tetraspanin_LEL"/>
    <property type="match status" value="1"/>
</dbReference>
<evidence type="ECO:0000313" key="9">
    <source>
        <dbReference type="Proteomes" id="UP001168821"/>
    </source>
</evidence>
<dbReference type="SUPFAM" id="SSF48652">
    <property type="entry name" value="Tetraspanin"/>
    <property type="match status" value="1"/>
</dbReference>
<reference evidence="8" key="1">
    <citation type="journal article" date="2023" name="G3 (Bethesda)">
        <title>Whole genome assemblies of Zophobas morio and Tenebrio molitor.</title>
        <authorList>
            <person name="Kaur S."/>
            <person name="Stinson S.A."/>
            <person name="diCenzo G.C."/>
        </authorList>
    </citation>
    <scope>NUCLEOTIDE SEQUENCE</scope>
    <source>
        <strain evidence="8">QUZm001</strain>
    </source>
</reference>
<feature type="transmembrane region" description="Helical" evidence="7">
    <location>
        <begin position="192"/>
        <end position="214"/>
    </location>
</feature>
<feature type="transmembrane region" description="Helical" evidence="7">
    <location>
        <begin position="83"/>
        <end position="109"/>
    </location>
</feature>
<evidence type="ECO:0000256" key="7">
    <source>
        <dbReference type="RuleBase" id="RU361218"/>
    </source>
</evidence>
<evidence type="ECO:0000256" key="2">
    <source>
        <dbReference type="ARBA" id="ARBA00006840"/>
    </source>
</evidence>
<protein>
    <recommendedName>
        <fullName evidence="7">Tetraspanin</fullName>
    </recommendedName>
</protein>
<evidence type="ECO:0000256" key="5">
    <source>
        <dbReference type="ARBA" id="ARBA00023136"/>
    </source>
</evidence>
<evidence type="ECO:0000256" key="3">
    <source>
        <dbReference type="ARBA" id="ARBA00022692"/>
    </source>
</evidence>
<dbReference type="PIRSF" id="PIRSF002419">
    <property type="entry name" value="Tetraspanin"/>
    <property type="match status" value="1"/>
</dbReference>
<feature type="disulfide bond" evidence="6">
    <location>
        <begin position="147"/>
        <end position="165"/>
    </location>
</feature>
<dbReference type="GO" id="GO:0005886">
    <property type="term" value="C:plasma membrane"/>
    <property type="evidence" value="ECO:0007669"/>
    <property type="project" value="TreeGrafter"/>
</dbReference>
<feature type="disulfide bond" evidence="6">
    <location>
        <begin position="146"/>
        <end position="178"/>
    </location>
</feature>
<proteinExistence type="inferred from homology"/>
<dbReference type="Pfam" id="PF00335">
    <property type="entry name" value="Tetraspanin"/>
    <property type="match status" value="1"/>
</dbReference>
<organism evidence="8 9">
    <name type="scientific">Zophobas morio</name>
    <dbReference type="NCBI Taxonomy" id="2755281"/>
    <lineage>
        <taxon>Eukaryota</taxon>
        <taxon>Metazoa</taxon>
        <taxon>Ecdysozoa</taxon>
        <taxon>Arthropoda</taxon>
        <taxon>Hexapoda</taxon>
        <taxon>Insecta</taxon>
        <taxon>Pterygota</taxon>
        <taxon>Neoptera</taxon>
        <taxon>Endopterygota</taxon>
        <taxon>Coleoptera</taxon>
        <taxon>Polyphaga</taxon>
        <taxon>Cucujiformia</taxon>
        <taxon>Tenebrionidae</taxon>
        <taxon>Zophobas</taxon>
    </lineage>
</organism>
<keyword evidence="5 7" id="KW-0472">Membrane</keyword>
<dbReference type="Proteomes" id="UP001168821">
    <property type="component" value="Unassembled WGS sequence"/>
</dbReference>
<dbReference type="InterPro" id="IPR018499">
    <property type="entry name" value="Tetraspanin/Peripherin"/>
</dbReference>
<dbReference type="InterPro" id="IPR000301">
    <property type="entry name" value="Tetraspanin_animals"/>
</dbReference>
<comment type="caution">
    <text evidence="8">The sequence shown here is derived from an EMBL/GenBank/DDBJ whole genome shotgun (WGS) entry which is preliminary data.</text>
</comment>
<evidence type="ECO:0000256" key="4">
    <source>
        <dbReference type="ARBA" id="ARBA00022989"/>
    </source>
</evidence>